<feature type="transmembrane region" description="Helical" evidence="9">
    <location>
        <begin position="98"/>
        <end position="117"/>
    </location>
</feature>
<organism evidence="11">
    <name type="scientific">Woronichinia naegeliana WA131</name>
    <dbReference type="NCBI Taxonomy" id="2824559"/>
    <lineage>
        <taxon>Bacteria</taxon>
        <taxon>Bacillati</taxon>
        <taxon>Cyanobacteriota</taxon>
        <taxon>Cyanophyceae</taxon>
        <taxon>Synechococcales</taxon>
        <taxon>Coelosphaeriaceae</taxon>
        <taxon>Woronichinia</taxon>
    </lineage>
</organism>
<dbReference type="KEGG" id="wna:KA717_07810"/>
<feature type="transmembrane region" description="Helical" evidence="9">
    <location>
        <begin position="268"/>
        <end position="287"/>
    </location>
</feature>
<feature type="transmembrane region" description="Helical" evidence="9">
    <location>
        <begin position="385"/>
        <end position="404"/>
    </location>
</feature>
<dbReference type="GO" id="GO:0005886">
    <property type="term" value="C:plasma membrane"/>
    <property type="evidence" value="ECO:0007669"/>
    <property type="project" value="UniProtKB-SubCell"/>
</dbReference>
<keyword evidence="5 9" id="KW-1133">Transmembrane helix</keyword>
<dbReference type="PANTHER" id="PTHR43029:SF10">
    <property type="entry name" value="AMMONIUM TRANSPORTER MEP2"/>
    <property type="match status" value="1"/>
</dbReference>
<evidence type="ECO:0000256" key="9">
    <source>
        <dbReference type="RuleBase" id="RU362002"/>
    </source>
</evidence>
<reference evidence="11" key="1">
    <citation type="submission" date="2021-04" db="EMBL/GenBank/DDBJ databases">
        <title>Genome sequence of Woronichinia naegeliana from Washington state freshwater lake bloom.</title>
        <authorList>
            <person name="Dreher T.W."/>
        </authorList>
    </citation>
    <scope>NUCLEOTIDE SEQUENCE</scope>
    <source>
        <strain evidence="11">WA131</strain>
    </source>
</reference>
<sequence length="490" mass="51691">MQLMQSGILHCHLSKGAYTMKNDAKTWGIVLLMSLIAWGLSLSPVAAEPDLQEQIVTAQVAADTSFMMSCSGLVLFMTVGLAFFYGGFVSKRNVLNTLMMSFISLGIVAIAWLLWGYSLAFAPGLPFIGGVQWLFLQGVGLETTGYLTGSLPDNILSYAPTIPHQAFMIYEAMFAIITPALISGAIVERTSFKAYCLFLLLWLTFVYCPLAHMVWAKGGFLSLIGGTLKALDFAGGTVVHTASGVSALVAALVIGPRKNYPDRVSPPHNVPFILLGAGLLWYGWFGFNAGSALTAGPLCTSAFVATNTSAAAAMLTWLTLEQILRGKPTTVGAATGVVVGLVGITPASGFVTPLSAIFIGIITAIACFFAISLKVQLGIDDSLDTFPVHGVGGAVGAILTGVFATQTINSGGIDGLLSGNPFQLLIQIGAVVITYLFAGLMTFVILKIVDLTLGLRLKPGAELQGMDINEHGEEGYGSEFIGRETLTSYE</sequence>
<dbReference type="EMBL" id="CP073041">
    <property type="protein sequence ID" value="UXE64587.1"/>
    <property type="molecule type" value="Genomic_DNA"/>
</dbReference>
<dbReference type="GO" id="GO:0008519">
    <property type="term" value="F:ammonium channel activity"/>
    <property type="evidence" value="ECO:0007669"/>
    <property type="project" value="InterPro"/>
</dbReference>
<dbReference type="Pfam" id="PF00909">
    <property type="entry name" value="Ammonium_transp"/>
    <property type="match status" value="1"/>
</dbReference>
<comment type="similarity">
    <text evidence="2 9">Belongs to the ammonia transporter channel (TC 1.A.11.2) family.</text>
</comment>
<feature type="transmembrane region" description="Helical" evidence="9">
    <location>
        <begin position="235"/>
        <end position="256"/>
    </location>
</feature>
<evidence type="ECO:0000256" key="1">
    <source>
        <dbReference type="ARBA" id="ARBA00004141"/>
    </source>
</evidence>
<evidence type="ECO:0000259" key="10">
    <source>
        <dbReference type="Pfam" id="PF00909"/>
    </source>
</evidence>
<keyword evidence="7 9" id="KW-0924">Ammonia transport</keyword>
<feature type="transmembrane region" description="Helical" evidence="9">
    <location>
        <begin position="194"/>
        <end position="215"/>
    </location>
</feature>
<dbReference type="InterPro" id="IPR029020">
    <property type="entry name" value="Ammonium/urea_transptr"/>
</dbReference>
<keyword evidence="4 9" id="KW-0812">Transmembrane</keyword>
<evidence type="ECO:0000256" key="4">
    <source>
        <dbReference type="ARBA" id="ARBA00022692"/>
    </source>
</evidence>
<dbReference type="PROSITE" id="PS01219">
    <property type="entry name" value="AMMONIUM_TRANSP"/>
    <property type="match status" value="1"/>
</dbReference>
<comment type="subcellular location">
    <subcellularLocation>
        <location evidence="9">Cell membrane</location>
        <topology evidence="9">Multi-pass membrane protein</topology>
    </subcellularLocation>
    <subcellularLocation>
        <location evidence="1">Membrane</location>
        <topology evidence="1">Multi-pass membrane protein</topology>
    </subcellularLocation>
</comment>
<dbReference type="PANTHER" id="PTHR43029">
    <property type="entry name" value="AMMONIUM TRANSPORTER MEP2"/>
    <property type="match status" value="1"/>
</dbReference>
<evidence type="ECO:0000256" key="2">
    <source>
        <dbReference type="ARBA" id="ARBA00005887"/>
    </source>
</evidence>
<feature type="transmembrane region" description="Helical" evidence="9">
    <location>
        <begin position="354"/>
        <end position="373"/>
    </location>
</feature>
<name>A0A977PZ78_9CYAN</name>
<gene>
    <name evidence="11" type="ORF">KA717_07810</name>
</gene>
<dbReference type="InterPro" id="IPR024041">
    <property type="entry name" value="NH4_transpt_AmtB-like_dom"/>
</dbReference>
<proteinExistence type="inferred from homology"/>
<feature type="transmembrane region" description="Helical" evidence="9">
    <location>
        <begin position="293"/>
        <end position="318"/>
    </location>
</feature>
<dbReference type="Gene3D" id="1.10.3430.10">
    <property type="entry name" value="Ammonium transporter AmtB like domains"/>
    <property type="match status" value="1"/>
</dbReference>
<feature type="transmembrane region" description="Helical" evidence="9">
    <location>
        <begin position="167"/>
        <end position="187"/>
    </location>
</feature>
<dbReference type="InterPro" id="IPR018047">
    <property type="entry name" value="Ammonium_transpt_CS"/>
</dbReference>
<dbReference type="SUPFAM" id="SSF111352">
    <property type="entry name" value="Ammonium transporter"/>
    <property type="match status" value="1"/>
</dbReference>
<keyword evidence="3 9" id="KW-0813">Transport</keyword>
<keyword evidence="6 9" id="KW-0472">Membrane</keyword>
<feature type="transmembrane region" description="Helical" evidence="9">
    <location>
        <begin position="330"/>
        <end position="348"/>
    </location>
</feature>
<protein>
    <recommendedName>
        <fullName evidence="8 9">Ammonium transporter</fullName>
    </recommendedName>
</protein>
<feature type="domain" description="Ammonium transporter AmtB-like" evidence="10">
    <location>
        <begin position="66"/>
        <end position="476"/>
    </location>
</feature>
<evidence type="ECO:0000256" key="3">
    <source>
        <dbReference type="ARBA" id="ARBA00022448"/>
    </source>
</evidence>
<evidence type="ECO:0000256" key="5">
    <source>
        <dbReference type="ARBA" id="ARBA00022989"/>
    </source>
</evidence>
<evidence type="ECO:0000256" key="8">
    <source>
        <dbReference type="ARBA" id="ARBA00050025"/>
    </source>
</evidence>
<dbReference type="Proteomes" id="UP001065613">
    <property type="component" value="Chromosome"/>
</dbReference>
<evidence type="ECO:0000313" key="11">
    <source>
        <dbReference type="EMBL" id="UXE64587.1"/>
    </source>
</evidence>
<dbReference type="AlphaFoldDB" id="A0A977PZ78"/>
<evidence type="ECO:0000256" key="6">
    <source>
        <dbReference type="ARBA" id="ARBA00023136"/>
    </source>
</evidence>
<dbReference type="InterPro" id="IPR001905">
    <property type="entry name" value="Ammonium_transpt"/>
</dbReference>
<evidence type="ECO:0000256" key="7">
    <source>
        <dbReference type="ARBA" id="ARBA00023177"/>
    </source>
</evidence>
<feature type="transmembrane region" description="Helical" evidence="9">
    <location>
        <begin position="27"/>
        <end position="46"/>
    </location>
</feature>
<feature type="transmembrane region" description="Helical" evidence="9">
    <location>
        <begin position="66"/>
        <end position="86"/>
    </location>
</feature>
<feature type="transmembrane region" description="Helical" evidence="9">
    <location>
        <begin position="424"/>
        <end position="449"/>
    </location>
</feature>
<accession>A0A977PZ78</accession>
<dbReference type="NCBIfam" id="TIGR00836">
    <property type="entry name" value="amt"/>
    <property type="match status" value="1"/>
</dbReference>